<evidence type="ECO:0000313" key="2">
    <source>
        <dbReference type="EMBL" id="MCQ4840023.1"/>
    </source>
</evidence>
<dbReference type="GeneID" id="90531480"/>
<name>A0ABT1RZB1_9FIRM</name>
<evidence type="ECO:0008006" key="4">
    <source>
        <dbReference type="Google" id="ProtNLM"/>
    </source>
</evidence>
<feature type="chain" id="PRO_5045130989" description="Outer membrane lipoprotein-sorting protein" evidence="1">
    <location>
        <begin position="23"/>
        <end position="200"/>
    </location>
</feature>
<evidence type="ECO:0000313" key="3">
    <source>
        <dbReference type="Proteomes" id="UP001524473"/>
    </source>
</evidence>
<sequence>MKRILILWLCILCCLFPLSACAQPEKRIEDQMNLALEQLDRPMGEAFEALDLPGSLEEAAKPQYCLLVENGAEVLGKQMNVVIMPDSRGNGKELYQRPTSLVEYSALLKEDYAYPVKLYEALRKVYGDEEQEAGAQPFGKADEQALKSMGGEERYAALWKKDGSEIVLSVSGSGEDIRASVELRIPPIRPVFMPDGTRIR</sequence>
<evidence type="ECO:0000256" key="1">
    <source>
        <dbReference type="SAM" id="SignalP"/>
    </source>
</evidence>
<proteinExistence type="predicted"/>
<dbReference type="RefSeq" id="WP_066861308.1">
    <property type="nucleotide sequence ID" value="NZ_CABKVV010000011.1"/>
</dbReference>
<gene>
    <name evidence="2" type="ORF">NE695_08850</name>
</gene>
<feature type="signal peptide" evidence="1">
    <location>
        <begin position="1"/>
        <end position="22"/>
    </location>
</feature>
<keyword evidence="1" id="KW-0732">Signal</keyword>
<dbReference type="EMBL" id="JANFZH010000017">
    <property type="protein sequence ID" value="MCQ4840023.1"/>
    <property type="molecule type" value="Genomic_DNA"/>
</dbReference>
<dbReference type="Proteomes" id="UP001524473">
    <property type="component" value="Unassembled WGS sequence"/>
</dbReference>
<protein>
    <recommendedName>
        <fullName evidence="4">Outer membrane lipoprotein-sorting protein</fullName>
    </recommendedName>
</protein>
<keyword evidence="3" id="KW-1185">Reference proteome</keyword>
<reference evidence="2 3" key="1">
    <citation type="submission" date="2022-06" db="EMBL/GenBank/DDBJ databases">
        <title>Isolation of gut microbiota from human fecal samples.</title>
        <authorList>
            <person name="Pamer E.G."/>
            <person name="Barat B."/>
            <person name="Waligurski E."/>
            <person name="Medina S."/>
            <person name="Paddock L."/>
            <person name="Mostad J."/>
        </authorList>
    </citation>
    <scope>NUCLEOTIDE SEQUENCE [LARGE SCALE GENOMIC DNA]</scope>
    <source>
        <strain evidence="2 3">DFI.9.73</strain>
    </source>
</reference>
<comment type="caution">
    <text evidence="2">The sequence shown here is derived from an EMBL/GenBank/DDBJ whole genome shotgun (WGS) entry which is preliminary data.</text>
</comment>
<accession>A0ABT1RZB1</accession>
<organism evidence="2 3">
    <name type="scientific">Neglectibacter timonensis</name>
    <dbReference type="NCBI Taxonomy" id="1776382"/>
    <lineage>
        <taxon>Bacteria</taxon>
        <taxon>Bacillati</taxon>
        <taxon>Bacillota</taxon>
        <taxon>Clostridia</taxon>
        <taxon>Eubacteriales</taxon>
        <taxon>Oscillospiraceae</taxon>
        <taxon>Neglectibacter</taxon>
    </lineage>
</organism>